<protein>
    <recommendedName>
        <fullName evidence="3">Carbohydrate kinase FGGY C-terminal domain-containing protein</fullName>
    </recommendedName>
</protein>
<dbReference type="InterPro" id="IPR018485">
    <property type="entry name" value="FGGY_C"/>
</dbReference>
<dbReference type="InterPro" id="IPR050406">
    <property type="entry name" value="FGGY_Carb_Kinase"/>
</dbReference>
<evidence type="ECO:0000313" key="4">
    <source>
        <dbReference type="EMBL" id="CAD8368385.1"/>
    </source>
</evidence>
<proteinExistence type="predicted"/>
<sequence>MNVTKAGSSGLYGLNATNATAGNAVKAALLSVMFNLQLGSDVLTDQGYPRTELILSGGVTKTPQLGQILADVFNAKVTLFDAAEEGTAWGAALMGAYRHSVLQADDADAADGDGHESWSDYLSRVDKGEANVEFYPDASRHEAYSEVYAKYKQLVKDVISEST</sequence>
<dbReference type="Gene3D" id="3.30.420.40">
    <property type="match status" value="1"/>
</dbReference>
<dbReference type="AlphaFoldDB" id="A0A7S0ALX5"/>
<dbReference type="GO" id="GO:0005975">
    <property type="term" value="P:carbohydrate metabolic process"/>
    <property type="evidence" value="ECO:0007669"/>
    <property type="project" value="InterPro"/>
</dbReference>
<dbReference type="GO" id="GO:0016301">
    <property type="term" value="F:kinase activity"/>
    <property type="evidence" value="ECO:0007669"/>
    <property type="project" value="UniProtKB-KW"/>
</dbReference>
<dbReference type="EMBL" id="HBEJ01008327">
    <property type="protein sequence ID" value="CAD8368385.1"/>
    <property type="molecule type" value="Transcribed_RNA"/>
</dbReference>
<dbReference type="Pfam" id="PF02782">
    <property type="entry name" value="FGGY_C"/>
    <property type="match status" value="1"/>
</dbReference>
<evidence type="ECO:0000259" key="3">
    <source>
        <dbReference type="Pfam" id="PF02782"/>
    </source>
</evidence>
<gene>
    <name evidence="4" type="ORF">MPOL1434_LOCUS4915</name>
</gene>
<evidence type="ECO:0000256" key="2">
    <source>
        <dbReference type="ARBA" id="ARBA00022777"/>
    </source>
</evidence>
<dbReference type="SUPFAM" id="SSF53067">
    <property type="entry name" value="Actin-like ATPase domain"/>
    <property type="match status" value="1"/>
</dbReference>
<feature type="domain" description="Carbohydrate kinase FGGY C-terminal" evidence="3">
    <location>
        <begin position="18"/>
        <end position="97"/>
    </location>
</feature>
<keyword evidence="1" id="KW-0808">Transferase</keyword>
<reference evidence="4" key="1">
    <citation type="submission" date="2021-01" db="EMBL/GenBank/DDBJ databases">
        <authorList>
            <person name="Corre E."/>
            <person name="Pelletier E."/>
            <person name="Niang G."/>
            <person name="Scheremetjew M."/>
            <person name="Finn R."/>
            <person name="Kale V."/>
            <person name="Holt S."/>
            <person name="Cochrane G."/>
            <person name="Meng A."/>
            <person name="Brown T."/>
            <person name="Cohen L."/>
        </authorList>
    </citation>
    <scope>NUCLEOTIDE SEQUENCE</scope>
    <source>
        <strain evidence="4">CCMP3303</strain>
    </source>
</reference>
<name>A0A7S0ALX5_9STRA</name>
<dbReference type="PANTHER" id="PTHR43095">
    <property type="entry name" value="SUGAR KINASE"/>
    <property type="match status" value="1"/>
</dbReference>
<evidence type="ECO:0000256" key="1">
    <source>
        <dbReference type="ARBA" id="ARBA00022679"/>
    </source>
</evidence>
<accession>A0A7S0ALX5</accession>
<keyword evidence="2" id="KW-0418">Kinase</keyword>
<dbReference type="InterPro" id="IPR043129">
    <property type="entry name" value="ATPase_NBD"/>
</dbReference>
<organism evidence="4">
    <name type="scientific">Minutocellus polymorphus</name>
    <dbReference type="NCBI Taxonomy" id="265543"/>
    <lineage>
        <taxon>Eukaryota</taxon>
        <taxon>Sar</taxon>
        <taxon>Stramenopiles</taxon>
        <taxon>Ochrophyta</taxon>
        <taxon>Bacillariophyta</taxon>
        <taxon>Mediophyceae</taxon>
        <taxon>Cymatosirophycidae</taxon>
        <taxon>Cymatosirales</taxon>
        <taxon>Cymatosiraceae</taxon>
        <taxon>Minutocellus</taxon>
    </lineage>
</organism>